<dbReference type="WBParaSite" id="TCNE_0001690901-mRNA-1">
    <property type="protein sequence ID" value="TCNE_0001690901-mRNA-1"/>
    <property type="gene ID" value="TCNE_0001690901"/>
</dbReference>
<organism evidence="1 2">
    <name type="scientific">Toxocara canis</name>
    <name type="common">Canine roundworm</name>
    <dbReference type="NCBI Taxonomy" id="6265"/>
    <lineage>
        <taxon>Eukaryota</taxon>
        <taxon>Metazoa</taxon>
        <taxon>Ecdysozoa</taxon>
        <taxon>Nematoda</taxon>
        <taxon>Chromadorea</taxon>
        <taxon>Rhabditida</taxon>
        <taxon>Spirurina</taxon>
        <taxon>Ascaridomorpha</taxon>
        <taxon>Ascaridoidea</taxon>
        <taxon>Toxocaridae</taxon>
        <taxon>Toxocara</taxon>
    </lineage>
</organism>
<dbReference type="AlphaFoldDB" id="A0A183V838"/>
<protein>
    <submittedName>
        <fullName evidence="2">WSC domain-containing protein</fullName>
    </submittedName>
</protein>
<proteinExistence type="predicted"/>
<dbReference type="Proteomes" id="UP000050794">
    <property type="component" value="Unassembled WGS sequence"/>
</dbReference>
<name>A0A183V838_TOXCA</name>
<accession>A0A183V838</accession>
<evidence type="ECO:0000313" key="2">
    <source>
        <dbReference type="WBParaSite" id="TCNE_0001690901-mRNA-1"/>
    </source>
</evidence>
<sequence>LECYYCIHSRRLKDERDGVDQNPDCISRRKFAARADMKRICAVHESYCTKMSSHFSSNYHLYQKTPSFIFFQSEVTNLNGFFVEVNRDCSVGCIERCNGHGFGLTYTECTRFCLPHLIIIYKSL</sequence>
<keyword evidence="1" id="KW-1185">Reference proteome</keyword>
<reference evidence="2" key="1">
    <citation type="submission" date="2016-06" db="UniProtKB">
        <authorList>
            <consortium name="WormBaseParasite"/>
        </authorList>
    </citation>
    <scope>IDENTIFICATION</scope>
</reference>
<evidence type="ECO:0000313" key="1">
    <source>
        <dbReference type="Proteomes" id="UP000050794"/>
    </source>
</evidence>